<dbReference type="PANTHER" id="PTHR34180:SF1">
    <property type="entry name" value="BETA-ALANYL-DOPAMINE_CARCININE HYDROLASE"/>
    <property type="match status" value="1"/>
</dbReference>
<evidence type="ECO:0000313" key="3">
    <source>
        <dbReference type="Proteomes" id="UP000755585"/>
    </source>
</evidence>
<dbReference type="PANTHER" id="PTHR34180">
    <property type="entry name" value="PEPTIDASE C45"/>
    <property type="match status" value="1"/>
</dbReference>
<dbReference type="InterPro" id="IPR005079">
    <property type="entry name" value="Peptidase_C45_hydrolase"/>
</dbReference>
<dbReference type="RefSeq" id="WP_209694817.1">
    <property type="nucleotide sequence ID" value="NZ_BAAAVU010000009.1"/>
</dbReference>
<evidence type="ECO:0000313" key="2">
    <source>
        <dbReference type="EMBL" id="MBP2351993.1"/>
    </source>
</evidence>
<dbReference type="NCBIfam" id="NF040521">
    <property type="entry name" value="C45_proenzyme"/>
    <property type="match status" value="1"/>
</dbReference>
<dbReference type="InterPro" id="IPR047794">
    <property type="entry name" value="C45_proenzyme-like"/>
</dbReference>
<proteinExistence type="predicted"/>
<organism evidence="2 3">
    <name type="scientific">Kribbella aluminosa</name>
    <dbReference type="NCBI Taxonomy" id="416017"/>
    <lineage>
        <taxon>Bacteria</taxon>
        <taxon>Bacillati</taxon>
        <taxon>Actinomycetota</taxon>
        <taxon>Actinomycetes</taxon>
        <taxon>Propionibacteriales</taxon>
        <taxon>Kribbellaceae</taxon>
        <taxon>Kribbella</taxon>
    </lineage>
</organism>
<comment type="caution">
    <text evidence="2">The sequence shown here is derived from an EMBL/GenBank/DDBJ whole genome shotgun (WGS) entry which is preliminary data.</text>
</comment>
<name>A0ABS4UK12_9ACTN</name>
<dbReference type="InterPro" id="IPR047801">
    <property type="entry name" value="Peptidase_C45"/>
</dbReference>
<dbReference type="Gene3D" id="3.60.60.10">
    <property type="entry name" value="Penicillin V Acylase, Chain A"/>
    <property type="match status" value="1"/>
</dbReference>
<feature type="domain" description="Peptidase C45 hydrolase" evidence="1">
    <location>
        <begin position="116"/>
        <end position="312"/>
    </location>
</feature>
<evidence type="ECO:0000259" key="1">
    <source>
        <dbReference type="Pfam" id="PF03417"/>
    </source>
</evidence>
<gene>
    <name evidence="2" type="ORF">JOF29_003076</name>
</gene>
<dbReference type="EMBL" id="JAGINT010000001">
    <property type="protein sequence ID" value="MBP2351993.1"/>
    <property type="molecule type" value="Genomic_DNA"/>
</dbReference>
<keyword evidence="3" id="KW-1185">Reference proteome</keyword>
<dbReference type="Pfam" id="PF03417">
    <property type="entry name" value="AAT"/>
    <property type="match status" value="1"/>
</dbReference>
<sequence length="365" mass="38674">MRVHRYDSGSTPPLDAARQLGRDWSAAISTAAAGYREHYRLLGIDDPVVRRVARSSLEATAAWWPSQADRLVATAEGAGIPTDDIAMLTARTEVLAAANESGPGECSTLVDLGSSVAFQTWDWHPQLVPEALWWRSTTADGQWVKTFTEPGMPAKIGLNSAGLSVNFNILHHTSDSSAGGVPVHVVARRILEEARTVDDACELARSAPVSASSVITVLATFATLTTLATLAAGNESPAAAAIEISPAGVAAVEPAGEWLVHTNHFLDPQLRAGGVIPPLSTSAQRFEHLAAARPAATTGLAALADQLCGTSRDSAPICMKADPSLPPTQRWQTLLSVRLEPRTGRVEYWPGTPYDAVHAGPCLRF</sequence>
<protein>
    <submittedName>
        <fullName evidence="2">Isopenicillin-N N-acyltransferase-like protein</fullName>
    </submittedName>
</protein>
<dbReference type="Proteomes" id="UP000755585">
    <property type="component" value="Unassembled WGS sequence"/>
</dbReference>
<reference evidence="2 3" key="1">
    <citation type="submission" date="2021-03" db="EMBL/GenBank/DDBJ databases">
        <title>Sequencing the genomes of 1000 actinobacteria strains.</title>
        <authorList>
            <person name="Klenk H.-P."/>
        </authorList>
    </citation>
    <scope>NUCLEOTIDE SEQUENCE [LARGE SCALE GENOMIC DNA]</scope>
    <source>
        <strain evidence="2 3">DSM 18824</strain>
    </source>
</reference>
<accession>A0ABS4UK12</accession>